<dbReference type="InterPro" id="IPR049014">
    <property type="entry name" value="SWT1_C"/>
</dbReference>
<feature type="domain" description="Transcriptional protein SWT1 C-terminal" evidence="2">
    <location>
        <begin position="110"/>
        <end position="229"/>
    </location>
</feature>
<sequence>MTAKLIADTIVKQSAMEAGTRKHGGDLLDDVEMTDIPSYPSYDITRLQDTVPLSSVDNSSYSIPPEEFDDEENMDDESSDQECITVPISTKTATTDIAKVDIVDQSCQVVYTQAESLATEAIDYVLKDEFGDDYEMVGYEPDKVNNLRDCCEVLKKFSFSAFGDYFPGKFDSPLTRLSDFRGMNKFSQIPCSLKDLLEFKEFWTELLKSLYMNRDKHQKDAIDLITKSWDVIISKCS</sequence>
<evidence type="ECO:0000256" key="1">
    <source>
        <dbReference type="SAM" id="MobiDB-lite"/>
    </source>
</evidence>
<dbReference type="OrthoDB" id="2017974at2759"/>
<protein>
    <submittedName>
        <fullName evidence="3">Unnamed protein product</fullName>
    </submittedName>
</protein>
<name>A0A9W6YXK2_AMBMO</name>
<comment type="caution">
    <text evidence="3">The sequence shown here is derived from an EMBL/GenBank/DDBJ whole genome shotgun (WGS) entry which is preliminary data.</text>
</comment>
<gene>
    <name evidence="3" type="ORF">Amon01_000405500</name>
</gene>
<dbReference type="AlphaFoldDB" id="A0A9W6YXK2"/>
<keyword evidence="4" id="KW-1185">Reference proteome</keyword>
<accession>A0A9W6YXK2</accession>
<dbReference type="Proteomes" id="UP001165063">
    <property type="component" value="Unassembled WGS sequence"/>
</dbReference>
<reference evidence="3" key="1">
    <citation type="submission" date="2023-04" db="EMBL/GenBank/DDBJ databases">
        <title>Ambrosiozyma monospora NBRC 1965.</title>
        <authorList>
            <person name="Ichikawa N."/>
            <person name="Sato H."/>
            <person name="Tonouchi N."/>
        </authorList>
    </citation>
    <scope>NUCLEOTIDE SEQUENCE</scope>
    <source>
        <strain evidence="3">NBRC 1965</strain>
    </source>
</reference>
<evidence type="ECO:0000259" key="2">
    <source>
        <dbReference type="Pfam" id="PF21693"/>
    </source>
</evidence>
<evidence type="ECO:0000313" key="3">
    <source>
        <dbReference type="EMBL" id="GMG31874.1"/>
    </source>
</evidence>
<proteinExistence type="predicted"/>
<evidence type="ECO:0000313" key="4">
    <source>
        <dbReference type="Proteomes" id="UP001165063"/>
    </source>
</evidence>
<dbReference type="EMBL" id="BSXU01001870">
    <property type="protein sequence ID" value="GMG31874.1"/>
    <property type="molecule type" value="Genomic_DNA"/>
</dbReference>
<feature type="compositionally biased region" description="Acidic residues" evidence="1">
    <location>
        <begin position="66"/>
        <end position="76"/>
    </location>
</feature>
<dbReference type="Pfam" id="PF21693">
    <property type="entry name" value="SWT1_3rd"/>
    <property type="match status" value="1"/>
</dbReference>
<feature type="region of interest" description="Disordered" evidence="1">
    <location>
        <begin position="55"/>
        <end position="76"/>
    </location>
</feature>
<organism evidence="3 4">
    <name type="scientific">Ambrosiozyma monospora</name>
    <name type="common">Yeast</name>
    <name type="synonym">Endomycopsis monosporus</name>
    <dbReference type="NCBI Taxonomy" id="43982"/>
    <lineage>
        <taxon>Eukaryota</taxon>
        <taxon>Fungi</taxon>
        <taxon>Dikarya</taxon>
        <taxon>Ascomycota</taxon>
        <taxon>Saccharomycotina</taxon>
        <taxon>Pichiomycetes</taxon>
        <taxon>Pichiales</taxon>
        <taxon>Pichiaceae</taxon>
        <taxon>Ambrosiozyma</taxon>
    </lineage>
</organism>